<organism evidence="2 3">
    <name type="scientific">Forsythia ovata</name>
    <dbReference type="NCBI Taxonomy" id="205694"/>
    <lineage>
        <taxon>Eukaryota</taxon>
        <taxon>Viridiplantae</taxon>
        <taxon>Streptophyta</taxon>
        <taxon>Embryophyta</taxon>
        <taxon>Tracheophyta</taxon>
        <taxon>Spermatophyta</taxon>
        <taxon>Magnoliopsida</taxon>
        <taxon>eudicotyledons</taxon>
        <taxon>Gunneridae</taxon>
        <taxon>Pentapetalae</taxon>
        <taxon>asterids</taxon>
        <taxon>lamiids</taxon>
        <taxon>Lamiales</taxon>
        <taxon>Oleaceae</taxon>
        <taxon>Forsythieae</taxon>
        <taxon>Forsythia</taxon>
    </lineage>
</organism>
<dbReference type="EMBL" id="JBFOLJ010000008">
    <property type="protein sequence ID" value="KAL2514949.1"/>
    <property type="molecule type" value="Genomic_DNA"/>
</dbReference>
<reference evidence="3" key="1">
    <citation type="submission" date="2024-07" db="EMBL/GenBank/DDBJ databases">
        <title>Two chromosome-level genome assemblies of Korean endemic species Abeliophyllum distichum and Forsythia ovata (Oleaceae).</title>
        <authorList>
            <person name="Jang H."/>
        </authorList>
    </citation>
    <scope>NUCLEOTIDE SEQUENCE [LARGE SCALE GENOMIC DNA]</scope>
</reference>
<sequence>MMDSSSFISAASVVTSDASSTSSPVGLAPSSENSRQPGKRKAKTDGRERAFRTPVPLHVERINIEFHRDELDPMVLGKLPAPAAIAAASVHKYWTSAFGKAADNAELMKLLKLAEMYTSRSHVFNCELYKVLAMKVDELRSTVGGDEDVNTKRSENKDLRERLAIFKDVRVRAIYDVTKANKIQSVCVQAQNKAES</sequence>
<evidence type="ECO:0000256" key="1">
    <source>
        <dbReference type="SAM" id="MobiDB-lite"/>
    </source>
</evidence>
<gene>
    <name evidence="2" type="ORF">Fot_28920</name>
</gene>
<evidence type="ECO:0000313" key="3">
    <source>
        <dbReference type="Proteomes" id="UP001604277"/>
    </source>
</evidence>
<evidence type="ECO:0000313" key="2">
    <source>
        <dbReference type="EMBL" id="KAL2514949.1"/>
    </source>
</evidence>
<accession>A0ABD1TQD4</accession>
<protein>
    <submittedName>
        <fullName evidence="2">Uncharacterized protein</fullName>
    </submittedName>
</protein>
<proteinExistence type="predicted"/>
<comment type="caution">
    <text evidence="2">The sequence shown here is derived from an EMBL/GenBank/DDBJ whole genome shotgun (WGS) entry which is preliminary data.</text>
</comment>
<keyword evidence="3" id="KW-1185">Reference proteome</keyword>
<feature type="region of interest" description="Disordered" evidence="1">
    <location>
        <begin position="13"/>
        <end position="51"/>
    </location>
</feature>
<name>A0ABD1TQD4_9LAMI</name>
<dbReference type="AlphaFoldDB" id="A0ABD1TQD4"/>
<dbReference type="Proteomes" id="UP001604277">
    <property type="component" value="Unassembled WGS sequence"/>
</dbReference>
<feature type="compositionally biased region" description="Low complexity" evidence="1">
    <location>
        <begin position="13"/>
        <end position="23"/>
    </location>
</feature>